<evidence type="ECO:0000256" key="4">
    <source>
        <dbReference type="ARBA" id="ARBA00010008"/>
    </source>
</evidence>
<reference evidence="13 14" key="1">
    <citation type="journal article" date="2011" name="J. Bacteriol.">
        <title>Complete genome sequence of the industrial strain Bacillus megaterium WSH-002.</title>
        <authorList>
            <person name="Liu L."/>
            <person name="Li Y."/>
            <person name="Zhang J."/>
            <person name="Zou W."/>
            <person name="Zhou Z."/>
            <person name="Liu J."/>
            <person name="Li X."/>
            <person name="Wang L."/>
            <person name="Chen J."/>
        </authorList>
    </citation>
    <scope>NUCLEOTIDE SEQUENCE [LARGE SCALE GENOMIC DNA]</scope>
    <source>
        <strain evidence="13 14">WSH-002</strain>
    </source>
</reference>
<keyword evidence="6 11" id="KW-0808">Transferase</keyword>
<dbReference type="InterPro" id="IPR015421">
    <property type="entry name" value="PyrdxlP-dep_Trfase_major"/>
</dbReference>
<evidence type="ECO:0000313" key="14">
    <source>
        <dbReference type="Proteomes" id="UP000001283"/>
    </source>
</evidence>
<evidence type="ECO:0000256" key="7">
    <source>
        <dbReference type="ARBA" id="ARBA00022756"/>
    </source>
</evidence>
<name>A0A8D3WXD2_PRIMW</name>
<evidence type="ECO:0000256" key="2">
    <source>
        <dbReference type="ARBA" id="ARBA00002513"/>
    </source>
</evidence>
<organism evidence="13 14">
    <name type="scientific">Priestia megaterium (strain WSH-002)</name>
    <name type="common">Bacillus megaterium</name>
    <dbReference type="NCBI Taxonomy" id="1006007"/>
    <lineage>
        <taxon>Bacteria</taxon>
        <taxon>Bacillati</taxon>
        <taxon>Bacillota</taxon>
        <taxon>Bacilli</taxon>
        <taxon>Bacillales</taxon>
        <taxon>Bacillaceae</taxon>
        <taxon>Priestia</taxon>
    </lineage>
</organism>
<evidence type="ECO:0000256" key="9">
    <source>
        <dbReference type="ARBA" id="ARBA00047715"/>
    </source>
</evidence>
<dbReference type="GO" id="GO:0008710">
    <property type="term" value="F:8-amino-7-oxononanoate synthase activity"/>
    <property type="evidence" value="ECO:0007669"/>
    <property type="project" value="UniProtKB-UniRule"/>
</dbReference>
<evidence type="ECO:0000313" key="13">
    <source>
        <dbReference type="EMBL" id="AEN88378.1"/>
    </source>
</evidence>
<protein>
    <recommendedName>
        <fullName evidence="11">8-amino-7-ketopelargonate synthase</fullName>
        <ecNumber evidence="11">2.3.1.47</ecNumber>
    </recommendedName>
</protein>
<dbReference type="PANTHER" id="PTHR13693">
    <property type="entry name" value="CLASS II AMINOTRANSFERASE/8-AMINO-7-OXONONANOATE SYNTHASE"/>
    <property type="match status" value="1"/>
</dbReference>
<dbReference type="InterPro" id="IPR015422">
    <property type="entry name" value="PyrdxlP-dep_Trfase_small"/>
</dbReference>
<evidence type="ECO:0000256" key="11">
    <source>
        <dbReference type="RuleBase" id="RU003693"/>
    </source>
</evidence>
<dbReference type="InterPro" id="IPR015424">
    <property type="entry name" value="PyrdxlP-dep_Trfase"/>
</dbReference>
<evidence type="ECO:0000256" key="1">
    <source>
        <dbReference type="ARBA" id="ARBA00001933"/>
    </source>
</evidence>
<dbReference type="CDD" id="cd06454">
    <property type="entry name" value="KBL_like"/>
    <property type="match status" value="1"/>
</dbReference>
<dbReference type="UniPathway" id="UPA00078"/>
<dbReference type="Gene3D" id="3.90.1150.10">
    <property type="entry name" value="Aspartate Aminotransferase, domain 1"/>
    <property type="match status" value="1"/>
</dbReference>
<evidence type="ECO:0000256" key="10">
    <source>
        <dbReference type="PIRSR" id="PIRSR604723-51"/>
    </source>
</evidence>
<comment type="catalytic activity">
    <reaction evidence="9 11">
        <text>6-carboxyhexanoyl-[ACP] + L-alanine + H(+) = (8S)-8-amino-7-oxononanoate + holo-[ACP] + CO2</text>
        <dbReference type="Rhea" id="RHEA:42288"/>
        <dbReference type="Rhea" id="RHEA-COMP:9685"/>
        <dbReference type="Rhea" id="RHEA-COMP:9955"/>
        <dbReference type="ChEBI" id="CHEBI:15378"/>
        <dbReference type="ChEBI" id="CHEBI:16526"/>
        <dbReference type="ChEBI" id="CHEBI:57972"/>
        <dbReference type="ChEBI" id="CHEBI:64479"/>
        <dbReference type="ChEBI" id="CHEBI:78846"/>
        <dbReference type="ChEBI" id="CHEBI:149468"/>
        <dbReference type="EC" id="2.3.1.47"/>
    </reaction>
</comment>
<gene>
    <name evidence="13" type="ORF">BMWSH_1495</name>
</gene>
<dbReference type="EC" id="2.3.1.47" evidence="11"/>
<keyword evidence="8 10" id="KW-0663">Pyridoxal phosphate</keyword>
<sequence>MLTIKKLKLTNFIVGGESVLDWEEDIKRELAYLDEIFQKRHLVTTEFAEQPWLTVNGRKMLNLASNNYLGYAGDSGLKKTMSDAVMTYGVGATASRLIVGNHFLYEKAERSLVNWKKAEAGLIINSGYNANLGIISALVPRNGFIFSDKLNHASIIDGALLSRAKLQRYRHNDMNHLENLLKKVPLESRKLIVTDTVFSMDGDFAKLKELVKLKEQYNALLMVDEAHASGIYGRNGEGYAHFLDLQDKIDIQMGTFSKALGSFGAYVTGKQWLIDYLKNRMRGLIYSTALPPAILGAITAAIEKVQQDTGRRALLQQHALFFRKALTYEGFNTCKSQSQIIPILTGENKRTMQFAERLQKEGIAAIAVRPPTVPENKARIRFTVTADHTREDLNWAIKRISLIGKEMSVIQ</sequence>
<comment type="subunit">
    <text evidence="5 11">Homodimer.</text>
</comment>
<keyword evidence="7" id="KW-0093">Biotin biosynthesis</keyword>
<dbReference type="InterPro" id="IPR001917">
    <property type="entry name" value="Aminotrans_II_pyridoxalP_BS"/>
</dbReference>
<dbReference type="AlphaFoldDB" id="A0A8D3WXD2"/>
<dbReference type="InterPro" id="IPR050087">
    <property type="entry name" value="AON_synthase_class-II"/>
</dbReference>
<dbReference type="SUPFAM" id="SSF53383">
    <property type="entry name" value="PLP-dependent transferases"/>
    <property type="match status" value="1"/>
</dbReference>
<feature type="modified residue" description="N6-(pyridoxal phosphate)lysine" evidence="10">
    <location>
        <position position="258"/>
    </location>
</feature>
<comment type="cofactor">
    <cofactor evidence="1 10 11">
        <name>pyridoxal 5'-phosphate</name>
        <dbReference type="ChEBI" id="CHEBI:597326"/>
    </cofactor>
</comment>
<evidence type="ECO:0000256" key="3">
    <source>
        <dbReference type="ARBA" id="ARBA00004746"/>
    </source>
</evidence>
<dbReference type="KEGG" id="bmh:BMWSH_1495"/>
<dbReference type="PANTHER" id="PTHR13693:SF100">
    <property type="entry name" value="8-AMINO-7-OXONONANOATE SYNTHASE"/>
    <property type="match status" value="1"/>
</dbReference>
<comment type="function">
    <text evidence="2 11">Catalyzes the decarboxylative condensation of pimeloyl-[acyl-carrier protein] and L-alanine to produce 8-amino-7-oxononanoate (AON), [acyl-carrier protein], and carbon dioxide.</text>
</comment>
<dbReference type="InterPro" id="IPR004839">
    <property type="entry name" value="Aminotransferase_I/II_large"/>
</dbReference>
<dbReference type="GO" id="GO:0030170">
    <property type="term" value="F:pyridoxal phosphate binding"/>
    <property type="evidence" value="ECO:0007669"/>
    <property type="project" value="InterPro"/>
</dbReference>
<dbReference type="Pfam" id="PF00155">
    <property type="entry name" value="Aminotran_1_2"/>
    <property type="match status" value="1"/>
</dbReference>
<evidence type="ECO:0000256" key="6">
    <source>
        <dbReference type="ARBA" id="ARBA00022679"/>
    </source>
</evidence>
<dbReference type="Gene3D" id="3.40.640.10">
    <property type="entry name" value="Type I PLP-dependent aspartate aminotransferase-like (Major domain)"/>
    <property type="match status" value="1"/>
</dbReference>
<comment type="similarity">
    <text evidence="4 11">Belongs to the class-II pyridoxal-phosphate-dependent aminotransferase family. BioF subfamily.</text>
</comment>
<dbReference type="GO" id="GO:0009102">
    <property type="term" value="P:biotin biosynthetic process"/>
    <property type="evidence" value="ECO:0007669"/>
    <property type="project" value="UniProtKB-UniRule"/>
</dbReference>
<dbReference type="Proteomes" id="UP000001283">
    <property type="component" value="Chromosome"/>
</dbReference>
<dbReference type="NCBIfam" id="TIGR00858">
    <property type="entry name" value="bioF"/>
    <property type="match status" value="1"/>
</dbReference>
<evidence type="ECO:0000259" key="12">
    <source>
        <dbReference type="Pfam" id="PF00155"/>
    </source>
</evidence>
<evidence type="ECO:0000256" key="5">
    <source>
        <dbReference type="ARBA" id="ARBA00011738"/>
    </source>
</evidence>
<proteinExistence type="inferred from homology"/>
<comment type="pathway">
    <text evidence="3 11">Cofactor biosynthesis; biotin biosynthesis.</text>
</comment>
<feature type="domain" description="Aminotransferase class I/classII large" evidence="12">
    <location>
        <begin position="59"/>
        <end position="400"/>
    </location>
</feature>
<accession>A0A8D3WXD2</accession>
<dbReference type="PROSITE" id="PS00599">
    <property type="entry name" value="AA_TRANSFER_CLASS_2"/>
    <property type="match status" value="1"/>
</dbReference>
<dbReference type="EMBL" id="CP003017">
    <property type="protein sequence ID" value="AEN88378.1"/>
    <property type="molecule type" value="Genomic_DNA"/>
</dbReference>
<dbReference type="InterPro" id="IPR004723">
    <property type="entry name" value="AONS_Archaea/Proteobacteria"/>
</dbReference>
<evidence type="ECO:0000256" key="8">
    <source>
        <dbReference type="ARBA" id="ARBA00022898"/>
    </source>
</evidence>